<dbReference type="GO" id="GO:0071013">
    <property type="term" value="C:catalytic step 2 spliceosome"/>
    <property type="evidence" value="ECO:0007669"/>
    <property type="project" value="TreeGrafter"/>
</dbReference>
<dbReference type="SUPFAM" id="SSF48452">
    <property type="entry name" value="TPR-like"/>
    <property type="match status" value="1"/>
</dbReference>
<evidence type="ECO:0000313" key="2">
    <source>
        <dbReference type="EMBL" id="ABA27348.1"/>
    </source>
</evidence>
<accession>Q3LW18</accession>
<proteinExistence type="predicted"/>
<dbReference type="GO" id="GO:0046540">
    <property type="term" value="C:U4/U6 x U5 tri-snRNP complex"/>
    <property type="evidence" value="ECO:0007669"/>
    <property type="project" value="TreeGrafter"/>
</dbReference>
<keyword evidence="2" id="KW-0542">Nucleomorph</keyword>
<dbReference type="GO" id="GO:0000244">
    <property type="term" value="P:spliceosomal tri-snRNP complex assembly"/>
    <property type="evidence" value="ECO:0007669"/>
    <property type="project" value="TreeGrafter"/>
</dbReference>
<dbReference type="GeneID" id="5788272"/>
<dbReference type="AlphaFoldDB" id="Q3LW18"/>
<protein>
    <submittedName>
        <fullName evidence="2">mRNA splicing factor PRP6</fullName>
    </submittedName>
</protein>
<dbReference type="PANTHER" id="PTHR11246:SF1">
    <property type="entry name" value="PRE-MRNA-PROCESSING FACTOR 6"/>
    <property type="match status" value="1"/>
</dbReference>
<dbReference type="InterPro" id="IPR045075">
    <property type="entry name" value="Syf1-like"/>
</dbReference>
<dbReference type="EMBL" id="DQ158858">
    <property type="protein sequence ID" value="ABA27348.1"/>
    <property type="molecule type" value="Genomic_DNA"/>
</dbReference>
<gene>
    <name evidence="2" type="primary">prp6</name>
</gene>
<evidence type="ECO:0000256" key="1">
    <source>
        <dbReference type="ARBA" id="ARBA00022737"/>
    </source>
</evidence>
<evidence type="ECO:0000313" key="3">
    <source>
        <dbReference type="Proteomes" id="UP000243425"/>
    </source>
</evidence>
<keyword evidence="1" id="KW-0677">Repeat</keyword>
<dbReference type="PANTHER" id="PTHR11246">
    <property type="entry name" value="PRE-MRNA SPLICING FACTOR"/>
    <property type="match status" value="1"/>
</dbReference>
<reference evidence="2 3" key="1">
    <citation type="journal article" date="2006" name="Proc. Natl. Acad. Sci. U.S.A.">
        <title>Complete nucleotide sequence of the chlorarachniophyte nucleomorph: nature's smallest nucleus.</title>
        <authorList>
            <person name="Gilson P.R."/>
            <person name="Su V."/>
            <person name="Slamovits C.H."/>
            <person name="Reith M.E."/>
            <person name="Keeling P.J."/>
            <person name="McFadden G.I."/>
        </authorList>
    </citation>
    <scope>NUCLEOTIDE SEQUENCE [LARGE SCALE GENOMIC DNA]</scope>
    <source>
        <strain evidence="3">CCMP621</strain>
    </source>
</reference>
<dbReference type="Gene3D" id="1.25.40.10">
    <property type="entry name" value="Tetratricopeptide repeat domain"/>
    <property type="match status" value="1"/>
</dbReference>
<dbReference type="Proteomes" id="UP000243425">
    <property type="component" value="Nucleomorph 3"/>
</dbReference>
<dbReference type="InterPro" id="IPR011990">
    <property type="entry name" value="TPR-like_helical_dom_sf"/>
</dbReference>
<name>Q3LW18_BIGNA</name>
<geneLocation type="nucleomorph" evidence="2"/>
<dbReference type="RefSeq" id="XP_001712960.1">
    <property type="nucleotide sequence ID" value="XM_001712908.1"/>
</dbReference>
<organism evidence="2 3">
    <name type="scientific">Bigelowiella natans</name>
    <name type="common">Pedinomonas minutissima</name>
    <name type="synonym">Chlorarachnion sp. (strain CCMP621)</name>
    <dbReference type="NCBI Taxonomy" id="227086"/>
    <lineage>
        <taxon>Eukaryota</taxon>
        <taxon>Sar</taxon>
        <taxon>Rhizaria</taxon>
        <taxon>Cercozoa</taxon>
        <taxon>Chlorarachniophyceae</taxon>
        <taxon>Bigelowiella</taxon>
    </lineage>
</organism>
<sequence>MLSDHKSHTDGPIGKHTKNKRVYKNNIKLNNFNSYSSMKNFYLKKIMSNKDNEFYWLSLSILERTKLQYQASRYYLLSGLEKCPKSEILWKNFILSSDNDHKSRIITIATSILPKSTILWELAISLQNTSLKQKNILKHALLKLPQNSSFWKKLIELESFTMTKKLLYRAIECCPFDFELWRVLIQIENYENSKKLINIARTFNWSNFEIWLTAAQLEEIQGNYTNINKILKRYFYILNANKFNYDISEIIRFTRSLESKSVSFKITLRVLVNLLISQDLSSSQVIKNWIIKASESMSKGNYNISEEIFRNLCFYFEKNYYLWLKYLYFLKFTHQTKKFVRNIDKISTIFVNHDVTFVIINKYKSYILRNLNKCSKRLVHLTFNTRKSINIYIYSSKFFYLIKDINNYFMNEKFFSIYKNFVGFLKISLLKLYIYSNIKIKSELLHLLEKTIINNNTKKEHLLLYYRSFYNCNNKYLIKNTKILMSLNFSHLIYNLEFFNCIILFGSHYYLIIASLKRRYQSLEFLWLYYLAIFKNKFNKCFMLSHLITKALKKCPSSTLLWMEFLSHRKNFFEKVTLFLAMKYARSPVYIVKLVAKQFYSFNNFYKFRLWSVRALKFNDKSFDIIADTLLYERKLKNYTNVNFFYNLTQQLQKKSNYISDFAYINQYLSCFSIKLFFKVIVSINN</sequence>